<name>A0A1J1IUI1_9DIPT</name>
<dbReference type="EMBL" id="CVRI01000060">
    <property type="protein sequence ID" value="CRL03877.1"/>
    <property type="molecule type" value="Genomic_DNA"/>
</dbReference>
<reference evidence="1 2" key="1">
    <citation type="submission" date="2015-04" db="EMBL/GenBank/DDBJ databases">
        <authorList>
            <person name="Syromyatnikov M.Y."/>
            <person name="Popov V.N."/>
        </authorList>
    </citation>
    <scope>NUCLEOTIDE SEQUENCE [LARGE SCALE GENOMIC DNA]</scope>
</reference>
<dbReference type="Proteomes" id="UP000183832">
    <property type="component" value="Unassembled WGS sequence"/>
</dbReference>
<gene>
    <name evidence="1" type="ORF">CLUMA_CG017002</name>
</gene>
<dbReference type="AlphaFoldDB" id="A0A1J1IUI1"/>
<organism evidence="1 2">
    <name type="scientific">Clunio marinus</name>
    <dbReference type="NCBI Taxonomy" id="568069"/>
    <lineage>
        <taxon>Eukaryota</taxon>
        <taxon>Metazoa</taxon>
        <taxon>Ecdysozoa</taxon>
        <taxon>Arthropoda</taxon>
        <taxon>Hexapoda</taxon>
        <taxon>Insecta</taxon>
        <taxon>Pterygota</taxon>
        <taxon>Neoptera</taxon>
        <taxon>Endopterygota</taxon>
        <taxon>Diptera</taxon>
        <taxon>Nematocera</taxon>
        <taxon>Chironomoidea</taxon>
        <taxon>Chironomidae</taxon>
        <taxon>Clunio</taxon>
    </lineage>
</organism>
<evidence type="ECO:0000313" key="1">
    <source>
        <dbReference type="EMBL" id="CRL03877.1"/>
    </source>
</evidence>
<sequence>MVSHSRVRNKTRDGMGWEIKTSSETPANISLGYFHFTQLESIQFDLIANEFKCLLVRRTLKLKLCQRYFKLQI</sequence>
<keyword evidence="2" id="KW-1185">Reference proteome</keyword>
<evidence type="ECO:0000313" key="2">
    <source>
        <dbReference type="Proteomes" id="UP000183832"/>
    </source>
</evidence>
<accession>A0A1J1IUI1</accession>
<protein>
    <submittedName>
        <fullName evidence="1">CLUMA_CG017002, isoform A</fullName>
    </submittedName>
</protein>
<proteinExistence type="predicted"/>